<keyword evidence="8" id="KW-1185">Reference proteome</keyword>
<protein>
    <recommendedName>
        <fullName evidence="6">BHLH domain-containing protein</fullName>
    </recommendedName>
</protein>
<keyword evidence="3" id="KW-0804">Transcription</keyword>
<dbReference type="GO" id="GO:0000977">
    <property type="term" value="F:RNA polymerase II transcription regulatory region sequence-specific DNA binding"/>
    <property type="evidence" value="ECO:0007669"/>
    <property type="project" value="TreeGrafter"/>
</dbReference>
<evidence type="ECO:0000256" key="5">
    <source>
        <dbReference type="SAM" id="Coils"/>
    </source>
</evidence>
<feature type="domain" description="BHLH" evidence="6">
    <location>
        <begin position="7"/>
        <end position="59"/>
    </location>
</feature>
<dbReference type="PANTHER" id="PTHR13935:SF90">
    <property type="entry name" value="TRANSCRIPTION FACTOR BHLH162"/>
    <property type="match status" value="1"/>
</dbReference>
<dbReference type="EMBL" id="JAKUCV010003299">
    <property type="protein sequence ID" value="KAJ4839503.1"/>
    <property type="molecule type" value="Genomic_DNA"/>
</dbReference>
<keyword evidence="2" id="KW-0805">Transcription regulation</keyword>
<dbReference type="OrthoDB" id="752507at2759"/>
<evidence type="ECO:0000313" key="8">
    <source>
        <dbReference type="Proteomes" id="UP001141552"/>
    </source>
</evidence>
<dbReference type="Proteomes" id="UP001141552">
    <property type="component" value="Unassembled WGS sequence"/>
</dbReference>
<dbReference type="SMART" id="SM00353">
    <property type="entry name" value="HLH"/>
    <property type="match status" value="1"/>
</dbReference>
<keyword evidence="4" id="KW-0539">Nucleus</keyword>
<name>A0A9Q0JF79_9ROSI</name>
<accession>A0A9Q0JF79</accession>
<dbReference type="GO" id="GO:0090575">
    <property type="term" value="C:RNA polymerase II transcription regulator complex"/>
    <property type="evidence" value="ECO:0007669"/>
    <property type="project" value="TreeGrafter"/>
</dbReference>
<dbReference type="AlphaFoldDB" id="A0A9Q0JF79"/>
<dbReference type="GO" id="GO:0046983">
    <property type="term" value="F:protein dimerization activity"/>
    <property type="evidence" value="ECO:0007669"/>
    <property type="project" value="InterPro"/>
</dbReference>
<evidence type="ECO:0000259" key="6">
    <source>
        <dbReference type="PROSITE" id="PS50888"/>
    </source>
</evidence>
<dbReference type="InterPro" id="IPR011598">
    <property type="entry name" value="bHLH_dom"/>
</dbReference>
<gene>
    <name evidence="7" type="ORF">Tsubulata_030120</name>
</gene>
<evidence type="ECO:0000256" key="1">
    <source>
        <dbReference type="ARBA" id="ARBA00004123"/>
    </source>
</evidence>
<reference evidence="7" key="2">
    <citation type="journal article" date="2023" name="Plants (Basel)">
        <title>Annotation of the Turnera subulata (Passifloraceae) Draft Genome Reveals the S-Locus Evolved after the Divergence of Turneroideae from Passifloroideae in a Stepwise Manner.</title>
        <authorList>
            <person name="Henning P.M."/>
            <person name="Roalson E.H."/>
            <person name="Mir W."/>
            <person name="McCubbin A.G."/>
            <person name="Shore J.S."/>
        </authorList>
    </citation>
    <scope>NUCLEOTIDE SEQUENCE</scope>
    <source>
        <strain evidence="7">F60SS</strain>
    </source>
</reference>
<proteinExistence type="predicted"/>
<dbReference type="SUPFAM" id="SSF47459">
    <property type="entry name" value="HLH, helix-loop-helix DNA-binding domain"/>
    <property type="match status" value="1"/>
</dbReference>
<keyword evidence="5" id="KW-0175">Coiled coil</keyword>
<feature type="coiled-coil region" evidence="5">
    <location>
        <begin position="49"/>
        <end position="76"/>
    </location>
</feature>
<dbReference type="GO" id="GO:0000981">
    <property type="term" value="F:DNA-binding transcription factor activity, RNA polymerase II-specific"/>
    <property type="evidence" value="ECO:0007669"/>
    <property type="project" value="TreeGrafter"/>
</dbReference>
<organism evidence="7 8">
    <name type="scientific">Turnera subulata</name>
    <dbReference type="NCBI Taxonomy" id="218843"/>
    <lineage>
        <taxon>Eukaryota</taxon>
        <taxon>Viridiplantae</taxon>
        <taxon>Streptophyta</taxon>
        <taxon>Embryophyta</taxon>
        <taxon>Tracheophyta</taxon>
        <taxon>Spermatophyta</taxon>
        <taxon>Magnoliopsida</taxon>
        <taxon>eudicotyledons</taxon>
        <taxon>Gunneridae</taxon>
        <taxon>Pentapetalae</taxon>
        <taxon>rosids</taxon>
        <taxon>fabids</taxon>
        <taxon>Malpighiales</taxon>
        <taxon>Passifloraceae</taxon>
        <taxon>Turnera</taxon>
    </lineage>
</organism>
<dbReference type="PANTHER" id="PTHR13935">
    <property type="entry name" value="ACHAETE-SCUTE TRANSCRIPTION FACTOR-RELATED"/>
    <property type="match status" value="1"/>
</dbReference>
<evidence type="ECO:0000256" key="3">
    <source>
        <dbReference type="ARBA" id="ARBA00023163"/>
    </source>
</evidence>
<evidence type="ECO:0000313" key="7">
    <source>
        <dbReference type="EMBL" id="KAJ4839503.1"/>
    </source>
</evidence>
<comment type="caution">
    <text evidence="7">The sequence shown here is derived from an EMBL/GenBank/DDBJ whole genome shotgun (WGS) entry which is preliminary data.</text>
</comment>
<sequence>MEQNPSSSRADRKTIEKNRRNQMKALYSKLNSLVPHQSSRESVSLPDQLHEATNYIKKLQTNLEKMKEKKGSLMGVEMSNPCMDSGTTMGLRFPQIQVHDTGSTVQIVLITGLDDSQFIFNEIIRLLHEDGVEIANASFSAVQDIVFHSIHAEVQDSSAGGNDAAARISARLNKFVQDVSAN</sequence>
<comment type="subcellular location">
    <subcellularLocation>
        <location evidence="1">Nucleus</location>
    </subcellularLocation>
</comment>
<dbReference type="InterPro" id="IPR015660">
    <property type="entry name" value="MASH1/Ascl1a-like"/>
</dbReference>
<evidence type="ECO:0000256" key="4">
    <source>
        <dbReference type="ARBA" id="ARBA00023242"/>
    </source>
</evidence>
<dbReference type="FunFam" id="4.10.280.10:FF:000103">
    <property type="entry name" value="Transcription factor bHLH162"/>
    <property type="match status" value="1"/>
</dbReference>
<dbReference type="PROSITE" id="PS50888">
    <property type="entry name" value="BHLH"/>
    <property type="match status" value="1"/>
</dbReference>
<evidence type="ECO:0000256" key="2">
    <source>
        <dbReference type="ARBA" id="ARBA00023015"/>
    </source>
</evidence>
<reference evidence="7" key="1">
    <citation type="submission" date="2022-02" db="EMBL/GenBank/DDBJ databases">
        <authorList>
            <person name="Henning P.M."/>
            <person name="McCubbin A.G."/>
            <person name="Shore J.S."/>
        </authorList>
    </citation>
    <scope>NUCLEOTIDE SEQUENCE</scope>
    <source>
        <strain evidence="7">F60SS</strain>
        <tissue evidence="7">Leaves</tissue>
    </source>
</reference>
<dbReference type="Gene3D" id="4.10.280.10">
    <property type="entry name" value="Helix-loop-helix DNA-binding domain"/>
    <property type="match status" value="1"/>
</dbReference>
<dbReference type="InterPro" id="IPR036638">
    <property type="entry name" value="HLH_DNA-bd_sf"/>
</dbReference>
<dbReference type="Pfam" id="PF00010">
    <property type="entry name" value="HLH"/>
    <property type="match status" value="1"/>
</dbReference>